<comment type="caution">
    <text evidence="4">The sequence shown here is derived from an EMBL/GenBank/DDBJ whole genome shotgun (WGS) entry which is preliminary data.</text>
</comment>
<dbReference type="SUPFAM" id="SSF52833">
    <property type="entry name" value="Thioredoxin-like"/>
    <property type="match status" value="1"/>
</dbReference>
<dbReference type="InterPro" id="IPR036249">
    <property type="entry name" value="Thioredoxin-like_sf"/>
</dbReference>
<dbReference type="OrthoDB" id="17477at2759"/>
<evidence type="ECO:0000313" key="4">
    <source>
        <dbReference type="EMBL" id="KAF2078561.1"/>
    </source>
</evidence>
<accession>A0A8J4Q2E7</accession>
<evidence type="ECO:0008006" key="6">
    <source>
        <dbReference type="Google" id="ProtNLM"/>
    </source>
</evidence>
<evidence type="ECO:0000313" key="5">
    <source>
        <dbReference type="Proteomes" id="UP000695562"/>
    </source>
</evidence>
<dbReference type="AlphaFoldDB" id="A0A8J4Q2E7"/>
<evidence type="ECO:0000259" key="2">
    <source>
        <dbReference type="PROSITE" id="PS50404"/>
    </source>
</evidence>
<organism evidence="4 5">
    <name type="scientific">Polysphondylium violaceum</name>
    <dbReference type="NCBI Taxonomy" id="133409"/>
    <lineage>
        <taxon>Eukaryota</taxon>
        <taxon>Amoebozoa</taxon>
        <taxon>Evosea</taxon>
        <taxon>Eumycetozoa</taxon>
        <taxon>Dictyostelia</taxon>
        <taxon>Dictyosteliales</taxon>
        <taxon>Dictyosteliaceae</taxon>
        <taxon>Polysphondylium</taxon>
    </lineage>
</organism>
<name>A0A8J4Q2E7_9MYCE</name>
<comment type="similarity">
    <text evidence="1">Belongs to the GST superfamily.</text>
</comment>
<feature type="domain" description="GST C-terminal" evidence="3">
    <location>
        <begin position="89"/>
        <end position="216"/>
    </location>
</feature>
<gene>
    <name evidence="4" type="ORF">CYY_000184</name>
</gene>
<dbReference type="PROSITE" id="PS50404">
    <property type="entry name" value="GST_NTER"/>
    <property type="match status" value="1"/>
</dbReference>
<dbReference type="SUPFAM" id="SSF47616">
    <property type="entry name" value="GST C-terminal domain-like"/>
    <property type="match status" value="1"/>
</dbReference>
<evidence type="ECO:0000256" key="1">
    <source>
        <dbReference type="ARBA" id="ARBA00007409"/>
    </source>
</evidence>
<dbReference type="PROSITE" id="PS50405">
    <property type="entry name" value="GST_CTER"/>
    <property type="match status" value="1"/>
</dbReference>
<protein>
    <recommendedName>
        <fullName evidence="6">Glutathione S-transferase</fullName>
    </recommendedName>
</protein>
<dbReference type="Proteomes" id="UP000695562">
    <property type="component" value="Unassembled WGS sequence"/>
</dbReference>
<dbReference type="Pfam" id="PF00043">
    <property type="entry name" value="GST_C"/>
    <property type="match status" value="1"/>
</dbReference>
<reference evidence="4" key="1">
    <citation type="submission" date="2020-01" db="EMBL/GenBank/DDBJ databases">
        <title>Development of genomics and gene disruption for Polysphondylium violaceum indicates a role for the polyketide synthase stlB in stalk morphogenesis.</title>
        <authorList>
            <person name="Narita B."/>
            <person name="Kawabe Y."/>
            <person name="Kin K."/>
            <person name="Saito T."/>
            <person name="Gibbs R."/>
            <person name="Kuspa A."/>
            <person name="Muzny D."/>
            <person name="Queller D."/>
            <person name="Richards S."/>
            <person name="Strassman J."/>
            <person name="Sucgang R."/>
            <person name="Worley K."/>
            <person name="Schaap P."/>
        </authorList>
    </citation>
    <scope>NUCLEOTIDE SEQUENCE</scope>
    <source>
        <strain evidence="4">QSvi11</strain>
    </source>
</reference>
<evidence type="ECO:0000259" key="3">
    <source>
        <dbReference type="PROSITE" id="PS50405"/>
    </source>
</evidence>
<keyword evidence="5" id="KW-1185">Reference proteome</keyword>
<feature type="domain" description="GST N-terminal" evidence="2">
    <location>
        <begin position="1"/>
        <end position="82"/>
    </location>
</feature>
<dbReference type="PANTHER" id="PTHR44051">
    <property type="entry name" value="GLUTATHIONE S-TRANSFERASE-RELATED"/>
    <property type="match status" value="1"/>
</dbReference>
<proteinExistence type="inferred from homology"/>
<dbReference type="InterPro" id="IPR004045">
    <property type="entry name" value="Glutathione_S-Trfase_N"/>
</dbReference>
<dbReference type="PANTHER" id="PTHR44051:SF8">
    <property type="entry name" value="GLUTATHIONE S-TRANSFERASE GSTA"/>
    <property type="match status" value="1"/>
</dbReference>
<dbReference type="Gene3D" id="1.20.1050.130">
    <property type="match status" value="1"/>
</dbReference>
<dbReference type="EMBL" id="AJWJ01000003">
    <property type="protein sequence ID" value="KAF2078561.1"/>
    <property type="molecule type" value="Genomic_DNA"/>
</dbReference>
<dbReference type="InterPro" id="IPR036282">
    <property type="entry name" value="Glutathione-S-Trfase_C_sf"/>
</dbReference>
<dbReference type="InterPro" id="IPR004046">
    <property type="entry name" value="GST_C"/>
</dbReference>
<dbReference type="InterPro" id="IPR010987">
    <property type="entry name" value="Glutathione-S-Trfase_C-like"/>
</dbReference>
<sequence>MSCKLYHCPFFASSFIAQFIVDLKIQDQVEIVLFGYDKMKNDFHYEKHPQGRIPFYTEGDDFSLIESSAILLHLLDKFDTDKKLSNWVDGKQKARFYELLLFHPTTIYPAVQQVFAQTLFQPGHPAYNPQVTETNTKIWNEEIVPHLSKHLGSQKFFFGDEYSVADIILSYPLVLANDLGLLTPQHKALYDYYSRISQRPSFQEIYSEANREYLPTLEKYNESWVRKAERDKKLAELKIQKEQQQQEN</sequence>